<evidence type="ECO:0000313" key="3">
    <source>
        <dbReference type="Proteomes" id="UP001519460"/>
    </source>
</evidence>
<keyword evidence="1" id="KW-1133">Transmembrane helix</keyword>
<dbReference type="Gene3D" id="1.10.287.70">
    <property type="match status" value="1"/>
</dbReference>
<sequence length="70" mass="7840">MEPRRLLFLALVMVVYLCVGAAIFNALEADAERDRKEELEAQINEFIGKASAYSLLPTIHPNPEVLVLVK</sequence>
<name>A0ABD0M165_9CAEN</name>
<reference evidence="2 3" key="1">
    <citation type="journal article" date="2023" name="Sci. Data">
        <title>Genome assembly of the Korean intertidal mud-creeper Batillaria attramentaria.</title>
        <authorList>
            <person name="Patra A.K."/>
            <person name="Ho P.T."/>
            <person name="Jun S."/>
            <person name="Lee S.J."/>
            <person name="Kim Y."/>
            <person name="Won Y.J."/>
        </authorList>
    </citation>
    <scope>NUCLEOTIDE SEQUENCE [LARGE SCALE GENOMIC DNA]</scope>
    <source>
        <tissue evidence="2">Foot muscle</tissue>
    </source>
</reference>
<evidence type="ECO:0000256" key="1">
    <source>
        <dbReference type="SAM" id="Phobius"/>
    </source>
</evidence>
<accession>A0ABD0M165</accession>
<organism evidence="2 3">
    <name type="scientific">Batillaria attramentaria</name>
    <dbReference type="NCBI Taxonomy" id="370345"/>
    <lineage>
        <taxon>Eukaryota</taxon>
        <taxon>Metazoa</taxon>
        <taxon>Spiralia</taxon>
        <taxon>Lophotrochozoa</taxon>
        <taxon>Mollusca</taxon>
        <taxon>Gastropoda</taxon>
        <taxon>Caenogastropoda</taxon>
        <taxon>Sorbeoconcha</taxon>
        <taxon>Cerithioidea</taxon>
        <taxon>Batillariidae</taxon>
        <taxon>Batillaria</taxon>
    </lineage>
</organism>
<proteinExistence type="predicted"/>
<dbReference type="Proteomes" id="UP001519460">
    <property type="component" value="Unassembled WGS sequence"/>
</dbReference>
<keyword evidence="1" id="KW-0472">Membrane</keyword>
<keyword evidence="3" id="KW-1185">Reference proteome</keyword>
<keyword evidence="1" id="KW-0812">Transmembrane</keyword>
<protein>
    <submittedName>
        <fullName evidence="2">Uncharacterized protein</fullName>
    </submittedName>
</protein>
<dbReference type="AlphaFoldDB" id="A0ABD0M165"/>
<dbReference type="EMBL" id="JACVVK020000010">
    <property type="protein sequence ID" value="KAK7505442.1"/>
    <property type="molecule type" value="Genomic_DNA"/>
</dbReference>
<comment type="caution">
    <text evidence="2">The sequence shown here is derived from an EMBL/GenBank/DDBJ whole genome shotgun (WGS) entry which is preliminary data.</text>
</comment>
<evidence type="ECO:0000313" key="2">
    <source>
        <dbReference type="EMBL" id="KAK7505442.1"/>
    </source>
</evidence>
<gene>
    <name evidence="2" type="ORF">BaRGS_00003187</name>
</gene>
<feature type="transmembrane region" description="Helical" evidence="1">
    <location>
        <begin position="6"/>
        <end position="27"/>
    </location>
</feature>